<name>A0AAD1ZQB1_9LAMI</name>
<dbReference type="PANTHER" id="PTHR33318:SF16">
    <property type="entry name" value="FK506-BINDING NUCLEAR-LIKE PROTEIN"/>
    <property type="match status" value="1"/>
</dbReference>
<organism evidence="1 2">
    <name type="scientific">Fraxinus pennsylvanica</name>
    <dbReference type="NCBI Taxonomy" id="56036"/>
    <lineage>
        <taxon>Eukaryota</taxon>
        <taxon>Viridiplantae</taxon>
        <taxon>Streptophyta</taxon>
        <taxon>Embryophyta</taxon>
        <taxon>Tracheophyta</taxon>
        <taxon>Spermatophyta</taxon>
        <taxon>Magnoliopsida</taxon>
        <taxon>eudicotyledons</taxon>
        <taxon>Gunneridae</taxon>
        <taxon>Pentapetalae</taxon>
        <taxon>asterids</taxon>
        <taxon>lamiids</taxon>
        <taxon>Lamiales</taxon>
        <taxon>Oleaceae</taxon>
        <taxon>Oleeae</taxon>
        <taxon>Fraxinus</taxon>
    </lineage>
</organism>
<dbReference type="EMBL" id="OU503046">
    <property type="protein sequence ID" value="CAI9771232.1"/>
    <property type="molecule type" value="Genomic_DNA"/>
</dbReference>
<dbReference type="GO" id="GO:0007142">
    <property type="term" value="P:male meiosis II"/>
    <property type="evidence" value="ECO:0007669"/>
    <property type="project" value="InterPro"/>
</dbReference>
<dbReference type="PANTHER" id="PTHR33318">
    <property type="entry name" value="ASPARTYL/GLUTAMYL-TRNA(ASN/GLN) AMIDOTRANSFERASE SUBUNIT"/>
    <property type="match status" value="1"/>
</dbReference>
<accession>A0AAD1ZQB1</accession>
<sequence length="305" mass="35144">MGCFLACFGFKKKRKRRKPGNKNLSGEEGRGRYVPLDSDVTVKLDTKPEPITSDFELKENPKEAPKLKIKKKVSFNLNVKAYEPIQNYETYLSEGEEETNLPVSRCEQDSLESSIRSYPQNYRYQKCIEGYDDEEDDIKLEESDFYYDDIYDSCEELDDHYSNNESDDESKIQEDSSWQLNSAETKSNYGATNAQMAIERNNSPMPFLNVSNKEVQRLESNCHTRDRSVLNPVENLTQWKAIKAQARSQFKRQKGNIMVEKEQEIPSTTDPGYFPKPKTNFASISQLTVPVDASLSNWLVSTQKL</sequence>
<dbReference type="Proteomes" id="UP000834106">
    <property type="component" value="Chromosome 11"/>
</dbReference>
<keyword evidence="2" id="KW-1185">Reference proteome</keyword>
<evidence type="ECO:0000313" key="2">
    <source>
        <dbReference type="Proteomes" id="UP000834106"/>
    </source>
</evidence>
<dbReference type="AlphaFoldDB" id="A0AAD1ZQB1"/>
<protein>
    <submittedName>
        <fullName evidence="1">Uncharacterized protein</fullName>
    </submittedName>
</protein>
<dbReference type="InterPro" id="IPR039300">
    <property type="entry name" value="JASON"/>
</dbReference>
<evidence type="ECO:0000313" key="1">
    <source>
        <dbReference type="EMBL" id="CAI9771232.1"/>
    </source>
</evidence>
<gene>
    <name evidence="1" type="ORF">FPE_LOCUS18662</name>
</gene>
<proteinExistence type="predicted"/>
<reference evidence="1" key="1">
    <citation type="submission" date="2023-05" db="EMBL/GenBank/DDBJ databases">
        <authorList>
            <person name="Huff M."/>
        </authorList>
    </citation>
    <scope>NUCLEOTIDE SEQUENCE</scope>
</reference>